<dbReference type="PANTHER" id="PTHR34502">
    <property type="entry name" value="DUF6594 DOMAIN-CONTAINING PROTEIN-RELATED"/>
    <property type="match status" value="1"/>
</dbReference>
<feature type="compositionally biased region" description="Acidic residues" evidence="1">
    <location>
        <begin position="92"/>
        <end position="106"/>
    </location>
</feature>
<dbReference type="OrthoDB" id="5416037at2759"/>
<evidence type="ECO:0000313" key="5">
    <source>
        <dbReference type="Proteomes" id="UP000054321"/>
    </source>
</evidence>
<accession>A0A0C3H5B9</accession>
<organism evidence="4 5">
    <name type="scientific">Oidiodendron maius (strain Zn)</name>
    <dbReference type="NCBI Taxonomy" id="913774"/>
    <lineage>
        <taxon>Eukaryota</taxon>
        <taxon>Fungi</taxon>
        <taxon>Dikarya</taxon>
        <taxon>Ascomycota</taxon>
        <taxon>Pezizomycotina</taxon>
        <taxon>Leotiomycetes</taxon>
        <taxon>Leotiomycetes incertae sedis</taxon>
        <taxon>Myxotrichaceae</taxon>
        <taxon>Oidiodendron</taxon>
    </lineage>
</organism>
<dbReference type="InterPro" id="IPR046529">
    <property type="entry name" value="DUF6594"/>
</dbReference>
<feature type="transmembrane region" description="Helical" evidence="2">
    <location>
        <begin position="350"/>
        <end position="368"/>
    </location>
</feature>
<dbReference type="InParanoid" id="A0A0C3H5B9"/>
<keyword evidence="5" id="KW-1185">Reference proteome</keyword>
<feature type="transmembrane region" description="Helical" evidence="2">
    <location>
        <begin position="375"/>
        <end position="392"/>
    </location>
</feature>
<dbReference type="Pfam" id="PF20237">
    <property type="entry name" value="DUF6594"/>
    <property type="match status" value="1"/>
</dbReference>
<dbReference type="PANTHER" id="PTHR34502:SF4">
    <property type="entry name" value="DUF6594 DOMAIN-CONTAINING PROTEIN"/>
    <property type="match status" value="1"/>
</dbReference>
<feature type="region of interest" description="Disordered" evidence="1">
    <location>
        <begin position="1"/>
        <end position="114"/>
    </location>
</feature>
<evidence type="ECO:0000256" key="1">
    <source>
        <dbReference type="SAM" id="MobiDB-lite"/>
    </source>
</evidence>
<keyword evidence="2" id="KW-0812">Transmembrane</keyword>
<evidence type="ECO:0000313" key="4">
    <source>
        <dbReference type="EMBL" id="KIN03381.1"/>
    </source>
</evidence>
<keyword evidence="2" id="KW-0472">Membrane</keyword>
<feature type="transmembrane region" description="Helical" evidence="2">
    <location>
        <begin position="323"/>
        <end position="344"/>
    </location>
</feature>
<proteinExistence type="predicted"/>
<evidence type="ECO:0000256" key="2">
    <source>
        <dbReference type="SAM" id="Phobius"/>
    </source>
</evidence>
<dbReference type="Proteomes" id="UP000054321">
    <property type="component" value="Unassembled WGS sequence"/>
</dbReference>
<dbReference type="EMBL" id="KN832873">
    <property type="protein sequence ID" value="KIN03381.1"/>
    <property type="molecule type" value="Genomic_DNA"/>
</dbReference>
<dbReference type="STRING" id="913774.A0A0C3H5B9"/>
<feature type="compositionally biased region" description="Polar residues" evidence="1">
    <location>
        <begin position="16"/>
        <end position="41"/>
    </location>
</feature>
<reference evidence="5" key="2">
    <citation type="submission" date="2015-01" db="EMBL/GenBank/DDBJ databases">
        <title>Evolutionary Origins and Diversification of the Mycorrhizal Mutualists.</title>
        <authorList>
            <consortium name="DOE Joint Genome Institute"/>
            <consortium name="Mycorrhizal Genomics Consortium"/>
            <person name="Kohler A."/>
            <person name="Kuo A."/>
            <person name="Nagy L.G."/>
            <person name="Floudas D."/>
            <person name="Copeland A."/>
            <person name="Barry K.W."/>
            <person name="Cichocki N."/>
            <person name="Veneault-Fourrey C."/>
            <person name="LaButti K."/>
            <person name="Lindquist E.A."/>
            <person name="Lipzen A."/>
            <person name="Lundell T."/>
            <person name="Morin E."/>
            <person name="Murat C."/>
            <person name="Riley R."/>
            <person name="Ohm R."/>
            <person name="Sun H."/>
            <person name="Tunlid A."/>
            <person name="Henrissat B."/>
            <person name="Grigoriev I.V."/>
            <person name="Hibbett D.S."/>
            <person name="Martin F."/>
        </authorList>
    </citation>
    <scope>NUCLEOTIDE SEQUENCE [LARGE SCALE GENOMIC DNA]</scope>
    <source>
        <strain evidence="5">Zn</strain>
    </source>
</reference>
<name>A0A0C3H5B9_OIDMZ</name>
<protein>
    <recommendedName>
        <fullName evidence="3">DUF6594 domain-containing protein</fullName>
    </recommendedName>
</protein>
<feature type="domain" description="DUF6594" evidence="3">
    <location>
        <begin position="123"/>
        <end position="387"/>
    </location>
</feature>
<gene>
    <name evidence="4" type="ORF">OIDMADRAFT_117868</name>
</gene>
<keyword evidence="2" id="KW-1133">Transmembrane helix</keyword>
<dbReference type="HOGENOM" id="CLU_051118_1_0_1"/>
<dbReference type="AlphaFoldDB" id="A0A0C3H5B9"/>
<evidence type="ECO:0000259" key="3">
    <source>
        <dbReference type="Pfam" id="PF20237"/>
    </source>
</evidence>
<sequence length="395" mass="44474">MNQSKAQPLQPRAATQHKQLQLSSTQSNLTVPTPPNTTESQDYLLREENSPESLVHSCDVPENQARTSSIRASSPILRSSVPVTARPSTESEYSDDSDVDFVEDPENDTRNTPENAPWKYVGYRLFSRWLARDNALLIVRRFGTLNSRIALSMQDDIVVLEKELDGIERILSDKKYDWRINNGSFRNDPLGPQGRRHKIIKEELPKKLAEYNAFINGYTQLISRPDIHKDDLSAVQKWFRVNNGAIDDEEAQYILANCDLIGVQPKPRSCLRQVLEMTVLRIPIFRSCFTRRPCPIYLEGNEKGFKGKTILQDDRKVEKASSFIVAVVGIGMLLGPLWILAYVTSTTNRLGVITAFVAIFFILVKVATKARIFDSLAATAAYSAVLMVFLQAPGI</sequence>
<reference evidence="4 5" key="1">
    <citation type="submission" date="2014-04" db="EMBL/GenBank/DDBJ databases">
        <authorList>
            <consortium name="DOE Joint Genome Institute"/>
            <person name="Kuo A."/>
            <person name="Martino E."/>
            <person name="Perotto S."/>
            <person name="Kohler A."/>
            <person name="Nagy L.G."/>
            <person name="Floudas D."/>
            <person name="Copeland A."/>
            <person name="Barry K.W."/>
            <person name="Cichocki N."/>
            <person name="Veneault-Fourrey C."/>
            <person name="LaButti K."/>
            <person name="Lindquist E.A."/>
            <person name="Lipzen A."/>
            <person name="Lundell T."/>
            <person name="Morin E."/>
            <person name="Murat C."/>
            <person name="Sun H."/>
            <person name="Tunlid A."/>
            <person name="Henrissat B."/>
            <person name="Grigoriev I.V."/>
            <person name="Hibbett D.S."/>
            <person name="Martin F."/>
            <person name="Nordberg H.P."/>
            <person name="Cantor M.N."/>
            <person name="Hua S.X."/>
        </authorList>
    </citation>
    <scope>NUCLEOTIDE SEQUENCE [LARGE SCALE GENOMIC DNA]</scope>
    <source>
        <strain evidence="4 5">Zn</strain>
    </source>
</reference>